<dbReference type="PROSITE" id="PS50056">
    <property type="entry name" value="TYR_PHOSPHATASE_2"/>
    <property type="match status" value="1"/>
</dbReference>
<comment type="caution">
    <text evidence="8">The sequence shown here is derived from an EMBL/GenBank/DDBJ whole genome shotgun (WGS) entry which is preliminary data.</text>
</comment>
<name>A0A812AWQ3_ACAPH</name>
<dbReference type="FunFam" id="3.90.190.10:FF:000004">
    <property type="entry name" value="Protein phosphatase Slingshot homolog 2"/>
    <property type="match status" value="1"/>
</dbReference>
<feature type="domain" description="Tyrosine-protein phosphatase" evidence="5">
    <location>
        <begin position="210"/>
        <end position="351"/>
    </location>
</feature>
<dbReference type="InterPro" id="IPR001763">
    <property type="entry name" value="Rhodanese-like_dom"/>
</dbReference>
<evidence type="ECO:0000256" key="3">
    <source>
        <dbReference type="ARBA" id="ARBA00022912"/>
    </source>
</evidence>
<evidence type="ECO:0000313" key="9">
    <source>
        <dbReference type="Proteomes" id="UP000597762"/>
    </source>
</evidence>
<accession>A0A812AWQ3</accession>
<feature type="domain" description="Rhodanese" evidence="7">
    <location>
        <begin position="72"/>
        <end position="189"/>
    </location>
</feature>
<dbReference type="OrthoDB" id="165342at2759"/>
<dbReference type="Pfam" id="PF00581">
    <property type="entry name" value="Rhodanese"/>
    <property type="match status" value="1"/>
</dbReference>
<comment type="catalytic activity">
    <reaction evidence="4">
        <text>O-phospho-L-threonyl-[protein] + H2O = L-threonyl-[protein] + phosphate</text>
        <dbReference type="Rhea" id="RHEA:47004"/>
        <dbReference type="Rhea" id="RHEA-COMP:11060"/>
        <dbReference type="Rhea" id="RHEA-COMP:11605"/>
        <dbReference type="ChEBI" id="CHEBI:15377"/>
        <dbReference type="ChEBI" id="CHEBI:30013"/>
        <dbReference type="ChEBI" id="CHEBI:43474"/>
        <dbReference type="ChEBI" id="CHEBI:61977"/>
        <dbReference type="EC" id="3.1.3.16"/>
    </reaction>
</comment>
<dbReference type="PANTHER" id="PTHR10159">
    <property type="entry name" value="DUAL SPECIFICITY PROTEIN PHOSPHATASE"/>
    <property type="match status" value="1"/>
</dbReference>
<keyword evidence="2 8" id="KW-0378">Hydrolase</keyword>
<dbReference type="InterPro" id="IPR000340">
    <property type="entry name" value="Dual-sp_phosphatase_cat-dom"/>
</dbReference>
<evidence type="ECO:0000313" key="8">
    <source>
        <dbReference type="EMBL" id="CAE1157373.1"/>
    </source>
</evidence>
<dbReference type="GO" id="GO:0001706">
    <property type="term" value="P:endoderm formation"/>
    <property type="evidence" value="ECO:0007669"/>
    <property type="project" value="TreeGrafter"/>
</dbReference>
<gene>
    <name evidence="8" type="ORF">SPHA_5164</name>
</gene>
<dbReference type="Gene3D" id="3.40.250.10">
    <property type="entry name" value="Rhodanese-like domain"/>
    <property type="match status" value="1"/>
</dbReference>
<evidence type="ECO:0000256" key="1">
    <source>
        <dbReference type="ARBA" id="ARBA00008601"/>
    </source>
</evidence>
<dbReference type="InterPro" id="IPR008343">
    <property type="entry name" value="MKP"/>
</dbReference>
<proteinExistence type="inferred from homology"/>
<evidence type="ECO:0000256" key="4">
    <source>
        <dbReference type="ARBA" id="ARBA00048336"/>
    </source>
</evidence>
<feature type="domain" description="Tyrosine specific protein phosphatases" evidence="6">
    <location>
        <begin position="272"/>
        <end position="329"/>
    </location>
</feature>
<keyword evidence="9" id="KW-1185">Reference proteome</keyword>
<dbReference type="SMART" id="SM00450">
    <property type="entry name" value="RHOD"/>
    <property type="match status" value="1"/>
</dbReference>
<dbReference type="EC" id="3.1.3.48" evidence="8"/>
<dbReference type="GO" id="GO:0043409">
    <property type="term" value="P:negative regulation of MAPK cascade"/>
    <property type="evidence" value="ECO:0007669"/>
    <property type="project" value="TreeGrafter"/>
</dbReference>
<dbReference type="SMART" id="SM00195">
    <property type="entry name" value="DSPc"/>
    <property type="match status" value="1"/>
</dbReference>
<dbReference type="InterPro" id="IPR000387">
    <property type="entry name" value="Tyr_Pase_dom"/>
</dbReference>
<evidence type="ECO:0000259" key="7">
    <source>
        <dbReference type="PROSITE" id="PS50206"/>
    </source>
</evidence>
<dbReference type="EMBL" id="CAHIKZ030000172">
    <property type="protein sequence ID" value="CAE1157373.1"/>
    <property type="molecule type" value="Genomic_DNA"/>
</dbReference>
<dbReference type="Proteomes" id="UP000597762">
    <property type="component" value="Unassembled WGS sequence"/>
</dbReference>
<dbReference type="Pfam" id="PF00782">
    <property type="entry name" value="DSPc"/>
    <property type="match status" value="1"/>
</dbReference>
<dbReference type="Gene3D" id="3.90.190.10">
    <property type="entry name" value="Protein tyrosine phosphatase superfamily"/>
    <property type="match status" value="1"/>
</dbReference>
<dbReference type="InterPro" id="IPR016130">
    <property type="entry name" value="Tyr_Pase_AS"/>
</dbReference>
<evidence type="ECO:0000256" key="2">
    <source>
        <dbReference type="ARBA" id="ARBA00022801"/>
    </source>
</evidence>
<dbReference type="InterPro" id="IPR020422">
    <property type="entry name" value="TYR_PHOSPHATASE_DUAL_dom"/>
</dbReference>
<protein>
    <submittedName>
        <fullName evidence="8">DUSP1</fullName>
        <ecNumber evidence="8">3.1.3.16</ecNumber>
        <ecNumber evidence="8">3.1.3.48</ecNumber>
    </submittedName>
</protein>
<dbReference type="PROSITE" id="PS50054">
    <property type="entry name" value="TYR_PHOSPHATASE_DUAL"/>
    <property type="match status" value="1"/>
</dbReference>
<dbReference type="SUPFAM" id="SSF52799">
    <property type="entry name" value="(Phosphotyrosine protein) phosphatases II"/>
    <property type="match status" value="1"/>
</dbReference>
<organism evidence="8 9">
    <name type="scientific">Acanthosepion pharaonis</name>
    <name type="common">Pharaoh cuttlefish</name>
    <name type="synonym">Sepia pharaonis</name>
    <dbReference type="NCBI Taxonomy" id="158019"/>
    <lineage>
        <taxon>Eukaryota</taxon>
        <taxon>Metazoa</taxon>
        <taxon>Spiralia</taxon>
        <taxon>Lophotrochozoa</taxon>
        <taxon>Mollusca</taxon>
        <taxon>Cephalopoda</taxon>
        <taxon>Coleoidea</taxon>
        <taxon>Decapodiformes</taxon>
        <taxon>Sepiida</taxon>
        <taxon>Sepiina</taxon>
        <taxon>Sepiidae</taxon>
        <taxon>Acanthosepion</taxon>
    </lineage>
</organism>
<dbReference type="PANTHER" id="PTHR10159:SF530">
    <property type="entry name" value="DUAL SPECIFICITY PROTEIN PHOSPHATASE DDB_G0271350-RELATED"/>
    <property type="match status" value="1"/>
</dbReference>
<sequence>MYICVFLYFTPASVSSSLELIHKLLYNLYRHSQTYFTSSLLLAPTTTISSLSIPTYLSFFSPRDLSEMITTRDSASLVLDCRPFLHFNEGHIMTAQNIHCPPILKRRSGGFISLENIVPDESRRLQLTSGQYESVILYDQDTNVLADAAKDSNLYLVFKSLNQQIENVAVFYLSGGYTSFKHIFPRLCISERILLDSYLDKPSGTNYLVHPVEILSHVFLGDHCHASNMELLKKLGMTAVINVSRSCNNYFPDEFRYLTIPVEDSQYADLSSWFQKAITFIDQEKHLGGRVLVHCHAGVSRSATVCLAYLMQCDGLALDSAFEYVQSRRSVISPNLNFMRQLQDFEKELSETTPLKSSYLKSPCRPETQFTNFCFPEFRTSSLPCNHNSPLASPT</sequence>
<dbReference type="GO" id="GO:0004725">
    <property type="term" value="F:protein tyrosine phosphatase activity"/>
    <property type="evidence" value="ECO:0007669"/>
    <property type="project" value="UniProtKB-EC"/>
</dbReference>
<dbReference type="InterPro" id="IPR029021">
    <property type="entry name" value="Prot-tyrosine_phosphatase-like"/>
</dbReference>
<dbReference type="PROSITE" id="PS50206">
    <property type="entry name" value="RHODANESE_3"/>
    <property type="match status" value="1"/>
</dbReference>
<dbReference type="GO" id="GO:0005634">
    <property type="term" value="C:nucleus"/>
    <property type="evidence" value="ECO:0007669"/>
    <property type="project" value="TreeGrafter"/>
</dbReference>
<reference evidence="8" key="1">
    <citation type="submission" date="2021-01" db="EMBL/GenBank/DDBJ databases">
        <authorList>
            <person name="Li R."/>
            <person name="Bekaert M."/>
        </authorList>
    </citation>
    <scope>NUCLEOTIDE SEQUENCE</scope>
    <source>
        <strain evidence="8">Farmed</strain>
    </source>
</reference>
<dbReference type="AlphaFoldDB" id="A0A812AWQ3"/>
<dbReference type="GO" id="GO:0005737">
    <property type="term" value="C:cytoplasm"/>
    <property type="evidence" value="ECO:0007669"/>
    <property type="project" value="TreeGrafter"/>
</dbReference>
<keyword evidence="3" id="KW-0904">Protein phosphatase</keyword>
<comment type="similarity">
    <text evidence="1">Belongs to the protein-tyrosine phosphatase family. Non-receptor class dual specificity subfamily.</text>
</comment>
<evidence type="ECO:0000259" key="5">
    <source>
        <dbReference type="PROSITE" id="PS50054"/>
    </source>
</evidence>
<dbReference type="GO" id="GO:0017017">
    <property type="term" value="F:MAP kinase tyrosine/serine/threonine phosphatase activity"/>
    <property type="evidence" value="ECO:0007669"/>
    <property type="project" value="InterPro"/>
</dbReference>
<dbReference type="PRINTS" id="PR01764">
    <property type="entry name" value="MAPKPHPHTASE"/>
</dbReference>
<dbReference type="InterPro" id="IPR036873">
    <property type="entry name" value="Rhodanese-like_dom_sf"/>
</dbReference>
<evidence type="ECO:0000259" key="6">
    <source>
        <dbReference type="PROSITE" id="PS50056"/>
    </source>
</evidence>
<dbReference type="GO" id="GO:0004722">
    <property type="term" value="F:protein serine/threonine phosphatase activity"/>
    <property type="evidence" value="ECO:0007669"/>
    <property type="project" value="UniProtKB-EC"/>
</dbReference>
<dbReference type="PROSITE" id="PS00383">
    <property type="entry name" value="TYR_PHOSPHATASE_1"/>
    <property type="match status" value="1"/>
</dbReference>
<dbReference type="EC" id="3.1.3.16" evidence="8"/>
<dbReference type="SUPFAM" id="SSF52821">
    <property type="entry name" value="Rhodanese/Cell cycle control phosphatase"/>
    <property type="match status" value="1"/>
</dbReference>
<dbReference type="CDD" id="cd01446">
    <property type="entry name" value="DSP_MapKP"/>
    <property type="match status" value="1"/>
</dbReference>